<comment type="caution">
    <text evidence="3">The sequence shown here is derived from an EMBL/GenBank/DDBJ whole genome shotgun (WGS) entry which is preliminary data.</text>
</comment>
<dbReference type="PANTHER" id="PTHR24321">
    <property type="entry name" value="DEHYDROGENASES, SHORT CHAIN"/>
    <property type="match status" value="1"/>
</dbReference>
<dbReference type="PATRIC" id="fig|33935.3.peg.522"/>
<dbReference type="Proteomes" id="UP000037977">
    <property type="component" value="Unassembled WGS sequence"/>
</dbReference>
<keyword evidence="2" id="KW-0560">Oxidoreductase</keyword>
<dbReference type="PRINTS" id="PR00080">
    <property type="entry name" value="SDRFAMILY"/>
</dbReference>
<dbReference type="CDD" id="cd05233">
    <property type="entry name" value="SDR_c"/>
    <property type="match status" value="1"/>
</dbReference>
<dbReference type="InterPro" id="IPR020904">
    <property type="entry name" value="Sc_DH/Rdtase_CS"/>
</dbReference>
<reference evidence="3 4" key="1">
    <citation type="submission" date="2015-07" db="EMBL/GenBank/DDBJ databases">
        <title>Genome sequencing project for genomic taxonomy and phylogenomics of Bacillus-like bacteria.</title>
        <authorList>
            <person name="Liu B."/>
            <person name="Wang J."/>
            <person name="Zhu Y."/>
            <person name="Liu G."/>
            <person name="Chen Q."/>
            <person name="Chen Z."/>
            <person name="Che J."/>
            <person name="Ge C."/>
            <person name="Shi H."/>
            <person name="Pan Z."/>
            <person name="Liu X."/>
        </authorList>
    </citation>
    <scope>NUCLEOTIDE SEQUENCE [LARGE SCALE GENOMIC DNA]</scope>
    <source>
        <strain evidence="3 4">DSM 54</strain>
    </source>
</reference>
<dbReference type="EMBL" id="LGCI01000005">
    <property type="protein sequence ID" value="KOY82785.1"/>
    <property type="molecule type" value="Genomic_DNA"/>
</dbReference>
<evidence type="ECO:0008006" key="5">
    <source>
        <dbReference type="Google" id="ProtNLM"/>
    </source>
</evidence>
<keyword evidence="4" id="KW-1185">Reference proteome</keyword>
<name>A0A0N0UX34_9BACI</name>
<dbReference type="InterPro" id="IPR036291">
    <property type="entry name" value="NAD(P)-bd_dom_sf"/>
</dbReference>
<dbReference type="SUPFAM" id="SSF51735">
    <property type="entry name" value="NAD(P)-binding Rossmann-fold domains"/>
    <property type="match status" value="1"/>
</dbReference>
<evidence type="ECO:0000313" key="4">
    <source>
        <dbReference type="Proteomes" id="UP000037977"/>
    </source>
</evidence>
<gene>
    <name evidence="3" type="ORF">ADM90_05515</name>
</gene>
<organism evidence="3 4">
    <name type="scientific">Lysinibacillus macroides</name>
    <dbReference type="NCBI Taxonomy" id="33935"/>
    <lineage>
        <taxon>Bacteria</taxon>
        <taxon>Bacillati</taxon>
        <taxon>Bacillota</taxon>
        <taxon>Bacilli</taxon>
        <taxon>Bacillales</taxon>
        <taxon>Bacillaceae</taxon>
        <taxon>Lysinibacillus</taxon>
    </lineage>
</organism>
<dbReference type="InterPro" id="IPR002347">
    <property type="entry name" value="SDR_fam"/>
</dbReference>
<dbReference type="STRING" id="33935.ADM90_05515"/>
<dbReference type="Gene3D" id="3.40.50.720">
    <property type="entry name" value="NAD(P)-binding Rossmann-like Domain"/>
    <property type="match status" value="1"/>
</dbReference>
<dbReference type="GO" id="GO:0008206">
    <property type="term" value="P:bile acid metabolic process"/>
    <property type="evidence" value="ECO:0007669"/>
    <property type="project" value="UniProtKB-ARBA"/>
</dbReference>
<dbReference type="Pfam" id="PF13561">
    <property type="entry name" value="adh_short_C2"/>
    <property type="match status" value="1"/>
</dbReference>
<dbReference type="OrthoDB" id="9787298at2"/>
<proteinExistence type="inferred from homology"/>
<evidence type="ECO:0000256" key="1">
    <source>
        <dbReference type="ARBA" id="ARBA00006484"/>
    </source>
</evidence>
<protein>
    <recommendedName>
        <fullName evidence="5">Short-chain dehydrogenase</fullName>
    </recommendedName>
</protein>
<dbReference type="PROSITE" id="PS00061">
    <property type="entry name" value="ADH_SHORT"/>
    <property type="match status" value="1"/>
</dbReference>
<dbReference type="GO" id="GO:0016491">
    <property type="term" value="F:oxidoreductase activity"/>
    <property type="evidence" value="ECO:0007669"/>
    <property type="project" value="UniProtKB-KW"/>
</dbReference>
<dbReference type="PRINTS" id="PR00081">
    <property type="entry name" value="GDHRDH"/>
</dbReference>
<accession>A0A0N0UX34</accession>
<sequence length="256" mass="28397">MEVFMTKRILITGATAGIGRATLDKFYQEGFHILACDINEEEGGKLSDIYGAQVDFIELDVTNGDNWKSLQRYIHDKDYEIDVLFNNAGIFVMNDIATTTEKEYQAMFDINVKGSFLALKYIAPIMYKQENGSIINASSNAAFFGAKGLGIYGATKGAIRTLTKNAAMEFAPYIRVNSIHPGYIQTQMIEYAAQKSNKTPQDQAKYVPLKRLGRPEEIASLVYYLGSEDASYITGSEIVIDGGVSSGQSIWEEEHC</sequence>
<comment type="similarity">
    <text evidence="1">Belongs to the short-chain dehydrogenases/reductases (SDR) family.</text>
</comment>
<dbReference type="PANTHER" id="PTHR24321:SF8">
    <property type="entry name" value="ESTRADIOL 17-BETA-DEHYDROGENASE 8-RELATED"/>
    <property type="match status" value="1"/>
</dbReference>
<dbReference type="AlphaFoldDB" id="A0A0N0UX34"/>
<dbReference type="FunFam" id="3.40.50.720:FF:000084">
    <property type="entry name" value="Short-chain dehydrogenase reductase"/>
    <property type="match status" value="1"/>
</dbReference>
<evidence type="ECO:0000313" key="3">
    <source>
        <dbReference type="EMBL" id="KOY82785.1"/>
    </source>
</evidence>
<evidence type="ECO:0000256" key="2">
    <source>
        <dbReference type="ARBA" id="ARBA00023002"/>
    </source>
</evidence>